<protein>
    <submittedName>
        <fullName evidence="1">Cytochrome b561/ferric reductase transmembrane</fullName>
    </submittedName>
</protein>
<evidence type="ECO:0000313" key="2">
    <source>
        <dbReference type="Proteomes" id="UP001056778"/>
    </source>
</evidence>
<comment type="caution">
    <text evidence="1">The sequence shown here is derived from an EMBL/GenBank/DDBJ whole genome shotgun (WGS) entry which is preliminary data.</text>
</comment>
<dbReference type="EMBL" id="CM043016">
    <property type="protein sequence ID" value="KAI4466595.1"/>
    <property type="molecule type" value="Genomic_DNA"/>
</dbReference>
<sequence>MPFSSEEKRDMLEIYYASHRNVQVTSETYLQRYPERQQPAQTYFLLLHRNLGDFGSFCKPREYDARPPHENEADILQRIMIPILLLSIFTSTQAYSTGAPEKVCYTMMPNHGGGILPQDSEPPYRITAEPNNLGMLVTIHTESPFEGFLLQGRTPHGEIIGTFDPIENFAQTMNCAGTSDNSLTHTSPNQKENLKIQWHPKDYVGPMIFNATIAQRYDTFWLGVQSQQLQAARPKITSNTTPNYKSEEKTEASAEFDPFYEGCGAKKSCFGAPEACVKSKNCKAVVAITVYGGRYEFEMKADKSASWVGVGLSEDAKMGDDSVVECVKDKNGGVKAYMSWTSPRPNLGVSRPREQKGIKLLSSSIEDGVIYCRIQRDDVTTVNNRVFDLINNKYILLVAAGKGVESNRVGFHDVAYIAGAEAKSLSDVSEIAAASKILLRLHGAFMLTAWVGTASIGMLLARYFRQTWVGSQLCGKDLWFAWHRFFMVLTWALTTVGFIVIFVELKAWSSESNPHAILGLITTILCFVQPIGAYFRPHPGTSKRPIFNWAHWFGGNAAHIIGIVAIFFAVELNKAELPTWMYWILVAYVVLHAATHLLLSILGCAAERSAERRVTSFPMKDLAGSGRTSTYSDSNADAPLSFVRKILLVVYLFILIVILVILLFIIVVAPVEEYWEKVKSAMQTSDNT</sequence>
<proteinExistence type="predicted"/>
<reference evidence="1" key="1">
    <citation type="submission" date="2022-04" db="EMBL/GenBank/DDBJ databases">
        <title>Chromosome-scale genome assembly of Holotrichia oblita Faldermann.</title>
        <authorList>
            <person name="Rongchong L."/>
        </authorList>
    </citation>
    <scope>NUCLEOTIDE SEQUENCE</scope>
    <source>
        <strain evidence="1">81SQS9</strain>
    </source>
</reference>
<keyword evidence="2" id="KW-1185">Reference proteome</keyword>
<accession>A0ACB9TIH8</accession>
<evidence type="ECO:0000313" key="1">
    <source>
        <dbReference type="EMBL" id="KAI4466595.1"/>
    </source>
</evidence>
<name>A0ACB9TIH8_HOLOL</name>
<gene>
    <name evidence="1" type="ORF">MML48_2g00010007</name>
</gene>
<dbReference type="Proteomes" id="UP001056778">
    <property type="component" value="Chromosome 2"/>
</dbReference>
<keyword evidence="1" id="KW-0472">Membrane</keyword>
<keyword evidence="1" id="KW-0812">Transmembrane</keyword>
<organism evidence="1 2">
    <name type="scientific">Holotrichia oblita</name>
    <name type="common">Chafer beetle</name>
    <dbReference type="NCBI Taxonomy" id="644536"/>
    <lineage>
        <taxon>Eukaryota</taxon>
        <taxon>Metazoa</taxon>
        <taxon>Ecdysozoa</taxon>
        <taxon>Arthropoda</taxon>
        <taxon>Hexapoda</taxon>
        <taxon>Insecta</taxon>
        <taxon>Pterygota</taxon>
        <taxon>Neoptera</taxon>
        <taxon>Endopterygota</taxon>
        <taxon>Coleoptera</taxon>
        <taxon>Polyphaga</taxon>
        <taxon>Scarabaeiformia</taxon>
        <taxon>Scarabaeidae</taxon>
        <taxon>Melolonthinae</taxon>
        <taxon>Holotrichia</taxon>
    </lineage>
</organism>